<dbReference type="GO" id="GO:0005524">
    <property type="term" value="F:ATP binding"/>
    <property type="evidence" value="ECO:0007669"/>
    <property type="project" value="UniProtKB-KW"/>
</dbReference>
<feature type="compositionally biased region" description="Low complexity" evidence="10">
    <location>
        <begin position="601"/>
        <end position="611"/>
    </location>
</feature>
<evidence type="ECO:0000256" key="10">
    <source>
        <dbReference type="SAM" id="MobiDB-lite"/>
    </source>
</evidence>
<protein>
    <recommendedName>
        <fullName evidence="16">RNA helicase</fullName>
    </recommendedName>
</protein>
<feature type="domain" description="DEAD-box RNA helicase Q" evidence="13">
    <location>
        <begin position="102"/>
        <end position="130"/>
    </location>
</feature>
<dbReference type="SUPFAM" id="SSF53474">
    <property type="entry name" value="alpha/beta-Hydrolases"/>
    <property type="match status" value="1"/>
</dbReference>
<evidence type="ECO:0000256" key="9">
    <source>
        <dbReference type="PROSITE-ProRule" id="PRU00552"/>
    </source>
</evidence>
<organism evidence="14 15">
    <name type="scientific">Cudoniella acicularis</name>
    <dbReference type="NCBI Taxonomy" id="354080"/>
    <lineage>
        <taxon>Eukaryota</taxon>
        <taxon>Fungi</taxon>
        <taxon>Dikarya</taxon>
        <taxon>Ascomycota</taxon>
        <taxon>Pezizomycotina</taxon>
        <taxon>Leotiomycetes</taxon>
        <taxon>Helotiales</taxon>
        <taxon>Tricladiaceae</taxon>
        <taxon>Cudoniella</taxon>
    </lineage>
</organism>
<evidence type="ECO:0000256" key="2">
    <source>
        <dbReference type="ARBA" id="ARBA00022517"/>
    </source>
</evidence>
<dbReference type="InterPro" id="IPR011545">
    <property type="entry name" value="DEAD/DEAH_box_helicase_dom"/>
</dbReference>
<dbReference type="InterPro" id="IPR000629">
    <property type="entry name" value="RNA-helicase_DEAD-box_CS"/>
</dbReference>
<dbReference type="Gene3D" id="3.40.50.1820">
    <property type="entry name" value="alpha/beta hydrolase"/>
    <property type="match status" value="1"/>
</dbReference>
<feature type="region of interest" description="Disordered" evidence="10">
    <location>
        <begin position="573"/>
        <end position="614"/>
    </location>
</feature>
<dbReference type="PROSITE" id="PS51192">
    <property type="entry name" value="HELICASE_ATP_BIND_1"/>
    <property type="match status" value="1"/>
</dbReference>
<evidence type="ECO:0000259" key="11">
    <source>
        <dbReference type="PROSITE" id="PS51192"/>
    </source>
</evidence>
<evidence type="ECO:0000256" key="3">
    <source>
        <dbReference type="ARBA" id="ARBA00022741"/>
    </source>
</evidence>
<dbReference type="GO" id="GO:0003723">
    <property type="term" value="F:RNA binding"/>
    <property type="evidence" value="ECO:0007669"/>
    <property type="project" value="UniProtKB-KW"/>
</dbReference>
<dbReference type="PROSITE" id="PS51195">
    <property type="entry name" value="Q_MOTIF"/>
    <property type="match status" value="1"/>
</dbReference>
<keyword evidence="4" id="KW-0378">Hydrolase</keyword>
<evidence type="ECO:0000256" key="7">
    <source>
        <dbReference type="ARBA" id="ARBA00022884"/>
    </source>
</evidence>
<evidence type="ECO:0000313" key="14">
    <source>
        <dbReference type="EMBL" id="KAF4626438.1"/>
    </source>
</evidence>
<dbReference type="AlphaFoldDB" id="A0A8H4RBG8"/>
<gene>
    <name evidence="14" type="ORF">G7Y89_g11721</name>
</gene>
<dbReference type="SMART" id="SM00490">
    <property type="entry name" value="HELICc"/>
    <property type="match status" value="1"/>
</dbReference>
<dbReference type="GO" id="GO:0005634">
    <property type="term" value="C:nucleus"/>
    <property type="evidence" value="ECO:0007669"/>
    <property type="project" value="UniProtKB-SubCell"/>
</dbReference>
<dbReference type="InterPro" id="IPR014001">
    <property type="entry name" value="Helicase_ATP-bd"/>
</dbReference>
<feature type="compositionally biased region" description="Low complexity" evidence="10">
    <location>
        <begin position="25"/>
        <end position="37"/>
    </location>
</feature>
<keyword evidence="15" id="KW-1185">Reference proteome</keyword>
<proteinExistence type="predicted"/>
<dbReference type="GO" id="GO:0010467">
    <property type="term" value="P:gene expression"/>
    <property type="evidence" value="ECO:0007669"/>
    <property type="project" value="UniProtKB-ARBA"/>
</dbReference>
<keyword evidence="7" id="KW-0694">RNA-binding</keyword>
<feature type="region of interest" description="Disordered" evidence="10">
    <location>
        <begin position="518"/>
        <end position="537"/>
    </location>
</feature>
<keyword evidence="3" id="KW-0547">Nucleotide-binding</keyword>
<keyword evidence="6" id="KW-0067">ATP-binding</keyword>
<evidence type="ECO:0000256" key="4">
    <source>
        <dbReference type="ARBA" id="ARBA00022801"/>
    </source>
</evidence>
<dbReference type="InterPro" id="IPR050079">
    <property type="entry name" value="DEAD_box_RNA_helicase"/>
</dbReference>
<evidence type="ECO:0000259" key="12">
    <source>
        <dbReference type="PROSITE" id="PS51194"/>
    </source>
</evidence>
<dbReference type="Gene3D" id="3.40.50.300">
    <property type="entry name" value="P-loop containing nucleotide triphosphate hydrolases"/>
    <property type="match status" value="2"/>
</dbReference>
<evidence type="ECO:0000256" key="5">
    <source>
        <dbReference type="ARBA" id="ARBA00022806"/>
    </source>
</evidence>
<keyword evidence="8" id="KW-0539">Nucleus</keyword>
<dbReference type="PROSITE" id="PS00039">
    <property type="entry name" value="DEAD_ATP_HELICASE"/>
    <property type="match status" value="1"/>
</dbReference>
<dbReference type="SMART" id="SM00487">
    <property type="entry name" value="DEXDc"/>
    <property type="match status" value="1"/>
</dbReference>
<evidence type="ECO:0000313" key="15">
    <source>
        <dbReference type="Proteomes" id="UP000566819"/>
    </source>
</evidence>
<dbReference type="OrthoDB" id="10261904at2759"/>
<evidence type="ECO:0000256" key="1">
    <source>
        <dbReference type="ARBA" id="ARBA00004123"/>
    </source>
</evidence>
<dbReference type="InterPro" id="IPR027417">
    <property type="entry name" value="P-loop_NTPase"/>
</dbReference>
<comment type="caution">
    <text evidence="14">The sequence shown here is derived from an EMBL/GenBank/DDBJ whole genome shotgun (WGS) entry which is preliminary data.</text>
</comment>
<dbReference type="GO" id="GO:0003724">
    <property type="term" value="F:RNA helicase activity"/>
    <property type="evidence" value="ECO:0007669"/>
    <property type="project" value="InterPro"/>
</dbReference>
<accession>A0A8H4RBG8</accession>
<name>A0A8H4RBG8_9HELO</name>
<feature type="short sequence motif" description="Q motif" evidence="9">
    <location>
        <begin position="102"/>
        <end position="130"/>
    </location>
</feature>
<comment type="subcellular location">
    <subcellularLocation>
        <location evidence="1">Nucleus</location>
    </subcellularLocation>
</comment>
<dbReference type="GO" id="GO:0016787">
    <property type="term" value="F:hydrolase activity"/>
    <property type="evidence" value="ECO:0007669"/>
    <property type="project" value="UniProtKB-KW"/>
</dbReference>
<feature type="region of interest" description="Disordered" evidence="10">
    <location>
        <begin position="1"/>
        <end position="75"/>
    </location>
</feature>
<keyword evidence="5" id="KW-0347">Helicase</keyword>
<sequence length="827" mass="90420">MPAEKVHAKSATTSRPSDDEHDASDSSMQSASSIDSASDTDAESDSLDSRAARKRRKTSSGDDEPQIPISSVPSRIKAKLQATAPSKLTSNGTILAPVDPQTSFASLTVRPWLVASLSAMAIKRPTGIQKGCIPEILKGRDCIGGSRTGSGKTVAFAVPILQKWAEDPFGIFALVLTPTRELALQIYEQFKAISSPQTLKAVLITGGSDMRPQATALAQRPHIVIATPGRLADHIRTSGEDTICALRRVHMVVLDEADRLLAGGSVGSMLPDVEECLSILPPPVKRQTLLFTATITPEVRALKELPRTPGKPPVFVCEVDTQTLAIPASLKQMHVQIPVTHREHYLHMFLLTDRNLPKSVIIFCNRTSTADYLTHLLRLLEHRVTALHSKLPQRQRIDNLGRFRAAAARILVATDVAARGLDIPEVGLVINYDIPRDPDDYIHRVGRTARAGRKGESVTFVGQRDVQLVQAIETRVGRQMEAWEEEGVNLETRVIREALKLVGEKKREAMLEIEEGREYEHKNKKARKSKPPCQKPTTVFKIQGEEAQELFSLCGPYGYKKLDEYNECEAAAEAATPSPPHQPCTNSSSKSSPSSPPKENPSPASSSLTTSPRRRYPRQLQQASQLLNHVLTTLSIAPSSILLMGDSAGANLALSLLSHIAHPHPSTSPAIPIVKLAQPLKGLVLISPWVSFDLSADSFKRNAYKDCITTKAGTKWSSAFLGEEWPHHKTADRYNQACMADQEWWVGVGGNLEGVLVVAGSEEVLVDGIRGFVEGGFRRGIGENKVEFLVVEGEYHDQPSIDLELGYKEKDEGVTAKAIKEWIASKL</sequence>
<evidence type="ECO:0000256" key="8">
    <source>
        <dbReference type="ARBA" id="ARBA00023242"/>
    </source>
</evidence>
<dbReference type="Pfam" id="PF07859">
    <property type="entry name" value="Abhydrolase_3"/>
    <property type="match status" value="1"/>
</dbReference>
<dbReference type="CDD" id="cd17955">
    <property type="entry name" value="DEADc_DDX49"/>
    <property type="match status" value="1"/>
</dbReference>
<dbReference type="InterPro" id="IPR001650">
    <property type="entry name" value="Helicase_C-like"/>
</dbReference>
<dbReference type="EMBL" id="JAAMPI010001152">
    <property type="protein sequence ID" value="KAF4626438.1"/>
    <property type="molecule type" value="Genomic_DNA"/>
</dbReference>
<dbReference type="PANTHER" id="PTHR47959">
    <property type="entry name" value="ATP-DEPENDENT RNA HELICASE RHLE-RELATED"/>
    <property type="match status" value="1"/>
</dbReference>
<evidence type="ECO:0000259" key="13">
    <source>
        <dbReference type="PROSITE" id="PS51195"/>
    </source>
</evidence>
<reference evidence="14 15" key="1">
    <citation type="submission" date="2020-03" db="EMBL/GenBank/DDBJ databases">
        <title>Draft Genome Sequence of Cudoniella acicularis.</title>
        <authorList>
            <person name="Buettner E."/>
            <person name="Kellner H."/>
        </authorList>
    </citation>
    <scope>NUCLEOTIDE SEQUENCE [LARGE SCALE GENOMIC DNA]</scope>
    <source>
        <strain evidence="14 15">DSM 108380</strain>
    </source>
</reference>
<dbReference type="SUPFAM" id="SSF52540">
    <property type="entry name" value="P-loop containing nucleoside triphosphate hydrolases"/>
    <property type="match status" value="1"/>
</dbReference>
<dbReference type="InterPro" id="IPR014014">
    <property type="entry name" value="RNA_helicase_DEAD_Q_motif"/>
</dbReference>
<dbReference type="GO" id="GO:0042254">
    <property type="term" value="P:ribosome biogenesis"/>
    <property type="evidence" value="ECO:0007669"/>
    <property type="project" value="UniProtKB-KW"/>
</dbReference>
<dbReference type="GO" id="GO:0005829">
    <property type="term" value="C:cytosol"/>
    <property type="evidence" value="ECO:0007669"/>
    <property type="project" value="TreeGrafter"/>
</dbReference>
<evidence type="ECO:0008006" key="16">
    <source>
        <dbReference type="Google" id="ProtNLM"/>
    </source>
</evidence>
<evidence type="ECO:0000256" key="6">
    <source>
        <dbReference type="ARBA" id="ARBA00022840"/>
    </source>
</evidence>
<dbReference type="InterPro" id="IPR013094">
    <property type="entry name" value="AB_hydrolase_3"/>
</dbReference>
<dbReference type="Proteomes" id="UP000566819">
    <property type="component" value="Unassembled WGS sequence"/>
</dbReference>
<dbReference type="Pfam" id="PF00271">
    <property type="entry name" value="Helicase_C"/>
    <property type="match status" value="1"/>
</dbReference>
<dbReference type="Pfam" id="PF00270">
    <property type="entry name" value="DEAD"/>
    <property type="match status" value="1"/>
</dbReference>
<dbReference type="PROSITE" id="PS51194">
    <property type="entry name" value="HELICASE_CTER"/>
    <property type="match status" value="1"/>
</dbReference>
<dbReference type="PANTHER" id="PTHR47959:SF24">
    <property type="entry name" value="ATP-DEPENDENT RNA HELICASE"/>
    <property type="match status" value="1"/>
</dbReference>
<feature type="domain" description="Helicase C-terminal" evidence="12">
    <location>
        <begin position="329"/>
        <end position="491"/>
    </location>
</feature>
<dbReference type="CDD" id="cd18787">
    <property type="entry name" value="SF2_C_DEAD"/>
    <property type="match status" value="1"/>
</dbReference>
<feature type="domain" description="Helicase ATP-binding" evidence="11">
    <location>
        <begin position="133"/>
        <end position="313"/>
    </location>
</feature>
<keyword evidence="2" id="KW-0690">Ribosome biogenesis</keyword>
<dbReference type="InterPro" id="IPR029058">
    <property type="entry name" value="AB_hydrolase_fold"/>
</dbReference>